<comment type="caution">
    <text evidence="2">The sequence shown here is derived from an EMBL/GenBank/DDBJ whole genome shotgun (WGS) entry which is preliminary data.</text>
</comment>
<dbReference type="EMBL" id="CADEAL010000490">
    <property type="protein sequence ID" value="CAB1420899.1"/>
    <property type="molecule type" value="Genomic_DNA"/>
</dbReference>
<evidence type="ECO:0000256" key="1">
    <source>
        <dbReference type="SAM" id="MobiDB-lite"/>
    </source>
</evidence>
<evidence type="ECO:0000313" key="2">
    <source>
        <dbReference type="EMBL" id="CAB1420899.1"/>
    </source>
</evidence>
<proteinExistence type="predicted"/>
<reference evidence="2" key="1">
    <citation type="submission" date="2020-03" db="EMBL/GenBank/DDBJ databases">
        <authorList>
            <person name="Weist P."/>
        </authorList>
    </citation>
    <scope>NUCLEOTIDE SEQUENCE</scope>
</reference>
<gene>
    <name evidence="2" type="ORF">PLEPLA_LOCUS8776</name>
</gene>
<dbReference type="AlphaFoldDB" id="A0A9N7TZD2"/>
<accession>A0A9N7TZD2</accession>
<evidence type="ECO:0000313" key="3">
    <source>
        <dbReference type="Proteomes" id="UP001153269"/>
    </source>
</evidence>
<protein>
    <submittedName>
        <fullName evidence="2">Uncharacterized protein</fullName>
    </submittedName>
</protein>
<sequence>MQMGQTGDRTANLQVGGRPVYPSATARAHIAKWTKLQSFPPPCNWAMPIACAPHAKLVSLRGIRSGVDEEDAPESEIRHLGSTLDLLDPLMDSPLMLDYEEEVESDGKDCMVSDGDDEDYESCFVPSAQALSSPSPAKGSVGTITPQPSGDMHDVCKRAAERLKIPWPAVVAAGRNYPKLKGLRDNFSWCSWISWRKLPPHGSKTLTPAKPPFMVRLPLILKGWTSMLWPTCLPWSPWWQLTFIHGCQLPHPGPPHSPRKPIASNLP</sequence>
<feature type="region of interest" description="Disordered" evidence="1">
    <location>
        <begin position="130"/>
        <end position="151"/>
    </location>
</feature>
<name>A0A9N7TZD2_PLEPL</name>
<organism evidence="2 3">
    <name type="scientific">Pleuronectes platessa</name>
    <name type="common">European plaice</name>
    <dbReference type="NCBI Taxonomy" id="8262"/>
    <lineage>
        <taxon>Eukaryota</taxon>
        <taxon>Metazoa</taxon>
        <taxon>Chordata</taxon>
        <taxon>Craniata</taxon>
        <taxon>Vertebrata</taxon>
        <taxon>Euteleostomi</taxon>
        <taxon>Actinopterygii</taxon>
        <taxon>Neopterygii</taxon>
        <taxon>Teleostei</taxon>
        <taxon>Neoteleostei</taxon>
        <taxon>Acanthomorphata</taxon>
        <taxon>Carangaria</taxon>
        <taxon>Pleuronectiformes</taxon>
        <taxon>Pleuronectoidei</taxon>
        <taxon>Pleuronectidae</taxon>
        <taxon>Pleuronectes</taxon>
    </lineage>
</organism>
<dbReference type="Proteomes" id="UP001153269">
    <property type="component" value="Unassembled WGS sequence"/>
</dbReference>
<keyword evidence="3" id="KW-1185">Reference proteome</keyword>